<keyword evidence="4" id="KW-1015">Disulfide bond</keyword>
<dbReference type="EMBL" id="JASFZW010000001">
    <property type="protein sequence ID" value="KAK2080198.1"/>
    <property type="molecule type" value="Genomic_DNA"/>
</dbReference>
<organism evidence="8 9">
    <name type="scientific">Prototheca wickerhamii</name>
    <dbReference type="NCBI Taxonomy" id="3111"/>
    <lineage>
        <taxon>Eukaryota</taxon>
        <taxon>Viridiplantae</taxon>
        <taxon>Chlorophyta</taxon>
        <taxon>core chlorophytes</taxon>
        <taxon>Trebouxiophyceae</taxon>
        <taxon>Chlorellales</taxon>
        <taxon>Chlorellaceae</taxon>
        <taxon>Prototheca</taxon>
    </lineage>
</organism>
<dbReference type="GO" id="GO:0008061">
    <property type="term" value="F:chitin binding"/>
    <property type="evidence" value="ECO:0007669"/>
    <property type="project" value="UniProtKB-KW"/>
</dbReference>
<reference evidence="8" key="1">
    <citation type="submission" date="2021-01" db="EMBL/GenBank/DDBJ databases">
        <authorList>
            <person name="Eckstrom K.M.E."/>
        </authorList>
    </citation>
    <scope>NUCLEOTIDE SEQUENCE</scope>
    <source>
        <strain evidence="8">UVCC 0001</strain>
    </source>
</reference>
<dbReference type="PROSITE" id="PS51257">
    <property type="entry name" value="PROKAR_LIPOPROTEIN"/>
    <property type="match status" value="1"/>
</dbReference>
<dbReference type="SUPFAM" id="SSF57625">
    <property type="entry name" value="Invertebrate chitin-binding proteins"/>
    <property type="match status" value="2"/>
</dbReference>
<evidence type="ECO:0000256" key="2">
    <source>
        <dbReference type="ARBA" id="ARBA00022729"/>
    </source>
</evidence>
<protein>
    <recommendedName>
        <fullName evidence="7">Chitin-binding type-2 domain-containing protein</fullName>
    </recommendedName>
</protein>
<dbReference type="AlphaFoldDB" id="A0AAD9IKV4"/>
<dbReference type="PROSITE" id="PS50940">
    <property type="entry name" value="CHIT_BIND_II"/>
    <property type="match status" value="2"/>
</dbReference>
<gene>
    <name evidence="8" type="ORF">QBZ16_000051</name>
</gene>
<dbReference type="InterPro" id="IPR036508">
    <property type="entry name" value="Chitin-bd_dom_sf"/>
</dbReference>
<feature type="domain" description="Chitin-binding type-2" evidence="7">
    <location>
        <begin position="212"/>
        <end position="282"/>
    </location>
</feature>
<evidence type="ECO:0000313" key="8">
    <source>
        <dbReference type="EMBL" id="KAK2080198.1"/>
    </source>
</evidence>
<evidence type="ECO:0000256" key="6">
    <source>
        <dbReference type="SAM" id="SignalP"/>
    </source>
</evidence>
<dbReference type="InterPro" id="IPR002557">
    <property type="entry name" value="Chitin-bd_dom"/>
</dbReference>
<evidence type="ECO:0000313" key="9">
    <source>
        <dbReference type="Proteomes" id="UP001255856"/>
    </source>
</evidence>
<keyword evidence="9" id="KW-1185">Reference proteome</keyword>
<evidence type="ECO:0000259" key="7">
    <source>
        <dbReference type="PROSITE" id="PS50940"/>
    </source>
</evidence>
<name>A0AAD9IKV4_PROWI</name>
<keyword evidence="1" id="KW-0147">Chitin-binding</keyword>
<evidence type="ECO:0000256" key="1">
    <source>
        <dbReference type="ARBA" id="ARBA00022669"/>
    </source>
</evidence>
<keyword evidence="3" id="KW-0677">Repeat</keyword>
<dbReference type="PANTHER" id="PTHR23301">
    <property type="entry name" value="CHITIN BINDING PERITROPHIN-A"/>
    <property type="match status" value="1"/>
</dbReference>
<evidence type="ECO:0000256" key="4">
    <source>
        <dbReference type="ARBA" id="ARBA00023157"/>
    </source>
</evidence>
<feature type="signal peptide" evidence="6">
    <location>
        <begin position="1"/>
        <end position="25"/>
    </location>
</feature>
<evidence type="ECO:0000256" key="5">
    <source>
        <dbReference type="ARBA" id="ARBA00023180"/>
    </source>
</evidence>
<dbReference type="PANTHER" id="PTHR23301:SF0">
    <property type="entry name" value="CHITIN-BINDING TYPE-2 DOMAIN-CONTAINING PROTEIN-RELATED"/>
    <property type="match status" value="1"/>
</dbReference>
<dbReference type="Pfam" id="PF03067">
    <property type="entry name" value="LPMO_10"/>
    <property type="match status" value="1"/>
</dbReference>
<dbReference type="Pfam" id="PF01607">
    <property type="entry name" value="CBM_14"/>
    <property type="match status" value="2"/>
</dbReference>
<dbReference type="InterPro" id="IPR004302">
    <property type="entry name" value="Cellulose/chitin-bd_N"/>
</dbReference>
<dbReference type="InterPro" id="IPR051940">
    <property type="entry name" value="Chitin_bind-dev_reg"/>
</dbReference>
<dbReference type="Proteomes" id="UP001255856">
    <property type="component" value="Unassembled WGS sequence"/>
</dbReference>
<sequence>MRIGTSTLALLALAAFACLLRPAQGHGYLAAPISRNYLHNTDYCPQCLNAGGPSAVGGGSTWPVGQHGICGDPASGPLKHEYGGVSATGTLTANYTEGQEIDIKVTITAAHLGRFGFRICVIQHPTLEKTELTEACLDQHILVQSSASTNQDPGNRWWYQDSANGDKYMKYLLPSGLTCDGVNTRCVFQWYYGTGNSCTMPDTPAQWASKGLGICGTPSTNYPEEGQTEGYYPDVAGGCDGYFYCHNVNGVDQGLYTACPAGTLFNKERSYCDWSYNVNCPGPKRSPPPPACKAKDGACTCAGKADGWYADVAGGCSGFFYCQTTNSVAKGSYTACPTGTLYSPKGKICDWAANVVCA</sequence>
<evidence type="ECO:0000256" key="3">
    <source>
        <dbReference type="ARBA" id="ARBA00022737"/>
    </source>
</evidence>
<comment type="caution">
    <text evidence="8">The sequence shown here is derived from an EMBL/GenBank/DDBJ whole genome shotgun (WGS) entry which is preliminary data.</text>
</comment>
<feature type="domain" description="Chitin-binding type-2" evidence="7">
    <location>
        <begin position="298"/>
        <end position="358"/>
    </location>
</feature>
<feature type="chain" id="PRO_5041954652" description="Chitin-binding type-2 domain-containing protein" evidence="6">
    <location>
        <begin position="26"/>
        <end position="358"/>
    </location>
</feature>
<accession>A0AAD9IKV4</accession>
<dbReference type="SMART" id="SM00494">
    <property type="entry name" value="ChtBD2"/>
    <property type="match status" value="2"/>
</dbReference>
<dbReference type="GO" id="GO:0005576">
    <property type="term" value="C:extracellular region"/>
    <property type="evidence" value="ECO:0007669"/>
    <property type="project" value="InterPro"/>
</dbReference>
<keyword evidence="5" id="KW-0325">Glycoprotein</keyword>
<proteinExistence type="predicted"/>
<dbReference type="Gene3D" id="2.170.140.10">
    <property type="entry name" value="Chitin binding domain"/>
    <property type="match status" value="2"/>
</dbReference>
<keyword evidence="2 6" id="KW-0732">Signal</keyword>